<dbReference type="AlphaFoldDB" id="A0A1L9N8U3"/>
<organism evidence="1 2">
    <name type="scientific">Aspergillus tubingensis (strain CBS 134.48)</name>
    <dbReference type="NCBI Taxonomy" id="767770"/>
    <lineage>
        <taxon>Eukaryota</taxon>
        <taxon>Fungi</taxon>
        <taxon>Dikarya</taxon>
        <taxon>Ascomycota</taxon>
        <taxon>Pezizomycotina</taxon>
        <taxon>Eurotiomycetes</taxon>
        <taxon>Eurotiomycetidae</taxon>
        <taxon>Eurotiales</taxon>
        <taxon>Aspergillaceae</taxon>
        <taxon>Aspergillus</taxon>
        <taxon>Aspergillus subgen. Circumdati</taxon>
    </lineage>
</organism>
<protein>
    <submittedName>
        <fullName evidence="1">Uncharacterized protein</fullName>
    </submittedName>
</protein>
<dbReference type="VEuPathDB" id="FungiDB:ASPTUDRAFT_41960"/>
<accession>A0A1L9N8U3</accession>
<sequence length="54" mass="5938">MSVDFIVQQSILLSNTNIKPWLVDTGKGNGKKAFGGQSLPEQAFLTRRPRTFGS</sequence>
<dbReference type="EMBL" id="KV878198">
    <property type="protein sequence ID" value="OJI85631.1"/>
    <property type="molecule type" value="Genomic_DNA"/>
</dbReference>
<reference evidence="2" key="1">
    <citation type="journal article" date="2017" name="Genome Biol.">
        <title>Comparative genomics reveals high biological diversity and specific adaptations in the industrially and medically important fungal genus Aspergillus.</title>
        <authorList>
            <person name="de Vries R.P."/>
            <person name="Riley R."/>
            <person name="Wiebenga A."/>
            <person name="Aguilar-Osorio G."/>
            <person name="Amillis S."/>
            <person name="Uchima C.A."/>
            <person name="Anderluh G."/>
            <person name="Asadollahi M."/>
            <person name="Askin M."/>
            <person name="Barry K."/>
            <person name="Battaglia E."/>
            <person name="Bayram O."/>
            <person name="Benocci T."/>
            <person name="Braus-Stromeyer S.A."/>
            <person name="Caldana C."/>
            <person name="Canovas D."/>
            <person name="Cerqueira G.C."/>
            <person name="Chen F."/>
            <person name="Chen W."/>
            <person name="Choi C."/>
            <person name="Clum A."/>
            <person name="Dos Santos R.A."/>
            <person name="Damasio A.R."/>
            <person name="Diallinas G."/>
            <person name="Emri T."/>
            <person name="Fekete E."/>
            <person name="Flipphi M."/>
            <person name="Freyberg S."/>
            <person name="Gallo A."/>
            <person name="Gournas C."/>
            <person name="Habgood R."/>
            <person name="Hainaut M."/>
            <person name="Harispe M.L."/>
            <person name="Henrissat B."/>
            <person name="Hilden K.S."/>
            <person name="Hope R."/>
            <person name="Hossain A."/>
            <person name="Karabika E."/>
            <person name="Karaffa L."/>
            <person name="Karanyi Z."/>
            <person name="Krasevec N."/>
            <person name="Kuo A."/>
            <person name="Kusch H."/>
            <person name="LaButti K."/>
            <person name="Lagendijk E.L."/>
            <person name="Lapidus A."/>
            <person name="Levasseur A."/>
            <person name="Lindquist E."/>
            <person name="Lipzen A."/>
            <person name="Logrieco A.F."/>
            <person name="MacCabe A."/>
            <person name="Maekelae M.R."/>
            <person name="Malavazi I."/>
            <person name="Melin P."/>
            <person name="Meyer V."/>
            <person name="Mielnichuk N."/>
            <person name="Miskei M."/>
            <person name="Molnar A.P."/>
            <person name="Mule G."/>
            <person name="Ngan C.Y."/>
            <person name="Orejas M."/>
            <person name="Orosz E."/>
            <person name="Ouedraogo J.P."/>
            <person name="Overkamp K.M."/>
            <person name="Park H.-S."/>
            <person name="Perrone G."/>
            <person name="Piumi F."/>
            <person name="Punt P.J."/>
            <person name="Ram A.F."/>
            <person name="Ramon A."/>
            <person name="Rauscher S."/>
            <person name="Record E."/>
            <person name="Riano-Pachon D.M."/>
            <person name="Robert V."/>
            <person name="Roehrig J."/>
            <person name="Ruller R."/>
            <person name="Salamov A."/>
            <person name="Salih N.S."/>
            <person name="Samson R.A."/>
            <person name="Sandor E."/>
            <person name="Sanguinetti M."/>
            <person name="Schuetze T."/>
            <person name="Sepcic K."/>
            <person name="Shelest E."/>
            <person name="Sherlock G."/>
            <person name="Sophianopoulou V."/>
            <person name="Squina F.M."/>
            <person name="Sun H."/>
            <person name="Susca A."/>
            <person name="Todd R.B."/>
            <person name="Tsang A."/>
            <person name="Unkles S.E."/>
            <person name="van de Wiele N."/>
            <person name="van Rossen-Uffink D."/>
            <person name="Oliveira J.V."/>
            <person name="Vesth T.C."/>
            <person name="Visser J."/>
            <person name="Yu J.-H."/>
            <person name="Zhou M."/>
            <person name="Andersen M.R."/>
            <person name="Archer D.B."/>
            <person name="Baker S.E."/>
            <person name="Benoit I."/>
            <person name="Brakhage A.A."/>
            <person name="Braus G.H."/>
            <person name="Fischer R."/>
            <person name="Frisvad J.C."/>
            <person name="Goldman G.H."/>
            <person name="Houbraken J."/>
            <person name="Oakley B."/>
            <person name="Pocsi I."/>
            <person name="Scazzocchio C."/>
            <person name="Seiboth B."/>
            <person name="vanKuyk P.A."/>
            <person name="Wortman J."/>
            <person name="Dyer P.S."/>
            <person name="Grigoriev I.V."/>
        </authorList>
    </citation>
    <scope>NUCLEOTIDE SEQUENCE [LARGE SCALE GENOMIC DNA]</scope>
    <source>
        <strain evidence="2">CBS 134.48</strain>
    </source>
</reference>
<proteinExistence type="predicted"/>
<gene>
    <name evidence="1" type="ORF">ASPTUDRAFT_41960</name>
</gene>
<dbReference type="Proteomes" id="UP000184304">
    <property type="component" value="Unassembled WGS sequence"/>
</dbReference>
<name>A0A1L9N8U3_ASPTC</name>
<keyword evidence="2" id="KW-1185">Reference proteome</keyword>
<evidence type="ECO:0000313" key="2">
    <source>
        <dbReference type="Proteomes" id="UP000184304"/>
    </source>
</evidence>
<evidence type="ECO:0000313" key="1">
    <source>
        <dbReference type="EMBL" id="OJI85631.1"/>
    </source>
</evidence>